<reference evidence="11 12" key="1">
    <citation type="submission" date="2015-11" db="EMBL/GenBank/DDBJ databases">
        <title>Genomic Taxonomy of the Vibrionaceae.</title>
        <authorList>
            <person name="Gomez-Gil B."/>
            <person name="Enciso-Ibarra J."/>
        </authorList>
    </citation>
    <scope>NUCLEOTIDE SEQUENCE [LARGE SCALE GENOMIC DNA]</scope>
    <source>
        <strain evidence="11 12">CAIM 912</strain>
    </source>
</reference>
<protein>
    <submittedName>
        <fullName evidence="11">Maltoporin</fullName>
    </submittedName>
</protein>
<dbReference type="GO" id="GO:0046930">
    <property type="term" value="C:pore complex"/>
    <property type="evidence" value="ECO:0007669"/>
    <property type="project" value="UniProtKB-KW"/>
</dbReference>
<proteinExistence type="inferred from homology"/>
<accession>A0A135I7Y0</accession>
<comment type="subcellular location">
    <subcellularLocation>
        <location evidence="1">Cell outer membrane</location>
        <topology evidence="1">Multi-pass membrane protein</topology>
    </subcellularLocation>
</comment>
<dbReference type="OrthoDB" id="106611at2"/>
<evidence type="ECO:0000313" key="11">
    <source>
        <dbReference type="EMBL" id="KXF81527.1"/>
    </source>
</evidence>
<evidence type="ECO:0000256" key="8">
    <source>
        <dbReference type="ARBA" id="ARBA00023136"/>
    </source>
</evidence>
<feature type="chain" id="PRO_5007465714" evidence="10">
    <location>
        <begin position="22"/>
        <end position="458"/>
    </location>
</feature>
<gene>
    <name evidence="11" type="ORF">ATN88_02160</name>
</gene>
<name>A0A135I7Y0_9GAMM</name>
<evidence type="ECO:0000256" key="9">
    <source>
        <dbReference type="ARBA" id="ARBA00023237"/>
    </source>
</evidence>
<keyword evidence="7" id="KW-0626">Porin</keyword>
<keyword evidence="6" id="KW-0406">Ion transport</keyword>
<dbReference type="PANTHER" id="PTHR38762">
    <property type="entry name" value="CRYPTIC OUTER MEMBRANE PORIN BGLH-RELATED"/>
    <property type="match status" value="1"/>
</dbReference>
<evidence type="ECO:0000256" key="1">
    <source>
        <dbReference type="ARBA" id="ARBA00004571"/>
    </source>
</evidence>
<keyword evidence="12" id="KW-1185">Reference proteome</keyword>
<evidence type="ECO:0000256" key="6">
    <source>
        <dbReference type="ARBA" id="ARBA00023065"/>
    </source>
</evidence>
<dbReference type="InterPro" id="IPR003192">
    <property type="entry name" value="Porin_LamB"/>
</dbReference>
<evidence type="ECO:0000256" key="5">
    <source>
        <dbReference type="ARBA" id="ARBA00022692"/>
    </source>
</evidence>
<comment type="caution">
    <text evidence="11">The sequence shown here is derived from an EMBL/GenBank/DDBJ whole genome shotgun (WGS) entry which is preliminary data.</text>
</comment>
<dbReference type="InterPro" id="IPR036998">
    <property type="entry name" value="Porin_LamB_sf"/>
</dbReference>
<keyword evidence="10" id="KW-0732">Signal</keyword>
<sequence length="458" mass="49904">MKRLPVAAAVLAAITSYSAFATDSGVKATDILTDGWEVHGYGSMNYRINDGQSFDNEFGKPDYKTAGTMGKSSSQIEFVIKKHTEYGNGVTSDFIVRSEYGNGDSYYYTSSGNQKANNTAQFEIKEAYVVLGNLPYLPTDSEIWAGRRFLNRAAGGLSGEFWKQSSGQGAGFETKFNDGQRGGIAVVSADPEAGQVNDFICADGTEIGGEPCGDIIADNPPADGDRTTVSSLDLYYYGVQALGGSFDFDLKTMYRANQDPKVDSDPAENGVGFSITYNRDFYGFDGWSQTAIAYGKGLAANRGVNFGGWSTLIESDESLFFTTYGVANIGSKWQLGTEATWFQALDTLFGAEDLKRGIVAMRPSYKVNDNFRMEFTGSYGYETGKEGYWGRTGDAVETHTLNGEVAAVFTVNADYFGRPQIKPYISYIQTDDEASAKHVGIQDGDNETIFGIHAEIWF</sequence>
<dbReference type="SUPFAM" id="SSF56935">
    <property type="entry name" value="Porins"/>
    <property type="match status" value="1"/>
</dbReference>
<dbReference type="Proteomes" id="UP000070529">
    <property type="component" value="Unassembled WGS sequence"/>
</dbReference>
<dbReference type="Pfam" id="PF02264">
    <property type="entry name" value="LamB"/>
    <property type="match status" value="1"/>
</dbReference>
<dbReference type="PANTHER" id="PTHR38762:SF1">
    <property type="entry name" value="CRYPTIC OUTER MEMBRANE PORIN BGLH-RELATED"/>
    <property type="match status" value="1"/>
</dbReference>
<dbReference type="InterPro" id="IPR050286">
    <property type="entry name" value="G_neg_Bact_CarbUptk_Porin"/>
</dbReference>
<organism evidence="11 12">
    <name type="scientific">Enterovibrio coralii</name>
    <dbReference type="NCBI Taxonomy" id="294935"/>
    <lineage>
        <taxon>Bacteria</taxon>
        <taxon>Pseudomonadati</taxon>
        <taxon>Pseudomonadota</taxon>
        <taxon>Gammaproteobacteria</taxon>
        <taxon>Vibrionales</taxon>
        <taxon>Vibrionaceae</taxon>
        <taxon>Enterovibrio</taxon>
    </lineage>
</organism>
<evidence type="ECO:0000256" key="7">
    <source>
        <dbReference type="ARBA" id="ARBA00023114"/>
    </source>
</evidence>
<dbReference type="GO" id="GO:0009279">
    <property type="term" value="C:cell outer membrane"/>
    <property type="evidence" value="ECO:0007669"/>
    <property type="project" value="UniProtKB-SubCell"/>
</dbReference>
<keyword evidence="4" id="KW-1134">Transmembrane beta strand</keyword>
<dbReference type="GO" id="GO:0006811">
    <property type="term" value="P:monoatomic ion transport"/>
    <property type="evidence" value="ECO:0007669"/>
    <property type="project" value="UniProtKB-KW"/>
</dbReference>
<evidence type="ECO:0000256" key="10">
    <source>
        <dbReference type="SAM" id="SignalP"/>
    </source>
</evidence>
<keyword evidence="5" id="KW-0812">Transmembrane</keyword>
<dbReference type="Gene3D" id="2.40.170.10">
    <property type="entry name" value="Porin, LamB type"/>
    <property type="match status" value="1"/>
</dbReference>
<evidence type="ECO:0000256" key="4">
    <source>
        <dbReference type="ARBA" id="ARBA00022452"/>
    </source>
</evidence>
<keyword evidence="3" id="KW-0813">Transport</keyword>
<dbReference type="GO" id="GO:0015144">
    <property type="term" value="F:carbohydrate transmembrane transporter activity"/>
    <property type="evidence" value="ECO:0007669"/>
    <property type="project" value="TreeGrafter"/>
</dbReference>
<keyword evidence="9" id="KW-0998">Cell outer membrane</keyword>
<dbReference type="RefSeq" id="WP_067416668.1">
    <property type="nucleotide sequence ID" value="NZ_LNTY01000034.1"/>
</dbReference>
<keyword evidence="8" id="KW-0472">Membrane</keyword>
<dbReference type="EMBL" id="LNTY01000034">
    <property type="protein sequence ID" value="KXF81527.1"/>
    <property type="molecule type" value="Genomic_DNA"/>
</dbReference>
<feature type="signal peptide" evidence="10">
    <location>
        <begin position="1"/>
        <end position="21"/>
    </location>
</feature>
<evidence type="ECO:0000313" key="12">
    <source>
        <dbReference type="Proteomes" id="UP000070529"/>
    </source>
</evidence>
<evidence type="ECO:0000256" key="2">
    <source>
        <dbReference type="ARBA" id="ARBA00007055"/>
    </source>
</evidence>
<comment type="similarity">
    <text evidence="2">Belongs to the porin LamB (TC 1.B.3) family.</text>
</comment>
<dbReference type="STRING" id="294935.ATN88_02160"/>
<dbReference type="GO" id="GO:0015288">
    <property type="term" value="F:porin activity"/>
    <property type="evidence" value="ECO:0007669"/>
    <property type="project" value="UniProtKB-KW"/>
</dbReference>
<dbReference type="AlphaFoldDB" id="A0A135I7Y0"/>
<evidence type="ECO:0000256" key="3">
    <source>
        <dbReference type="ARBA" id="ARBA00022448"/>
    </source>
</evidence>
<dbReference type="GO" id="GO:0015774">
    <property type="term" value="P:polysaccharide transport"/>
    <property type="evidence" value="ECO:0007669"/>
    <property type="project" value="TreeGrafter"/>
</dbReference>